<proteinExistence type="predicted"/>
<dbReference type="EMBL" id="JAXHOZ010000077">
    <property type="protein sequence ID" value="MDY4379900.1"/>
    <property type="molecule type" value="Genomic_DNA"/>
</dbReference>
<dbReference type="RefSeq" id="WP_320715020.1">
    <property type="nucleotide sequence ID" value="NZ_JAXHOZ010000077.1"/>
</dbReference>
<reference evidence="1" key="1">
    <citation type="submission" date="2023-11" db="EMBL/GenBank/DDBJ databases">
        <title>Comparative genomics revealed phylogeny of phytopathogenic Pectobacterium aroidearum based on whole-genome sequencing and function of putative horizontal acquire islands in P. aroidearum PccS1.</title>
        <authorList>
            <person name="Fan J."/>
            <person name="Yang L."/>
        </authorList>
    </citation>
    <scope>NUCLEOTIDE SEQUENCE</scope>
    <source>
        <strain evidence="1">NJAU140</strain>
    </source>
</reference>
<dbReference type="Proteomes" id="UP001269968">
    <property type="component" value="Unassembled WGS sequence"/>
</dbReference>
<comment type="caution">
    <text evidence="1">The sequence shown here is derived from an EMBL/GenBank/DDBJ whole genome shotgun (WGS) entry which is preliminary data.</text>
</comment>
<organism evidence="1 2">
    <name type="scientific">Pectobacterium brasiliense</name>
    <dbReference type="NCBI Taxonomy" id="180957"/>
    <lineage>
        <taxon>Bacteria</taxon>
        <taxon>Pseudomonadati</taxon>
        <taxon>Pseudomonadota</taxon>
        <taxon>Gammaproteobacteria</taxon>
        <taxon>Enterobacterales</taxon>
        <taxon>Pectobacteriaceae</taxon>
        <taxon>Pectobacterium</taxon>
    </lineage>
</organism>
<evidence type="ECO:0000313" key="1">
    <source>
        <dbReference type="EMBL" id="MDY4379900.1"/>
    </source>
</evidence>
<name>A0AAW9H7F0_9GAMM</name>
<dbReference type="AlphaFoldDB" id="A0AAW9H7F0"/>
<protein>
    <submittedName>
        <fullName evidence="1">Uncharacterized protein</fullName>
    </submittedName>
</protein>
<sequence>MKKMKLTFKDKDMYASQEEIIALMSACEKALSGNNEGRREQYLKSL</sequence>
<gene>
    <name evidence="1" type="ORF">SOV92_19105</name>
</gene>
<evidence type="ECO:0000313" key="2">
    <source>
        <dbReference type="Proteomes" id="UP001269968"/>
    </source>
</evidence>
<accession>A0AAW9H7F0</accession>